<dbReference type="InterPro" id="IPR007487">
    <property type="entry name" value="ABC_transpt-TYRBP-like"/>
</dbReference>
<keyword evidence="7" id="KW-1185">Reference proteome</keyword>
<dbReference type="Pfam" id="PF00990">
    <property type="entry name" value="GGDEF"/>
    <property type="match status" value="1"/>
</dbReference>
<dbReference type="CDD" id="cd01949">
    <property type="entry name" value="GGDEF"/>
    <property type="match status" value="1"/>
</dbReference>
<dbReference type="InterPro" id="IPR052155">
    <property type="entry name" value="Biofilm_reg_signaling"/>
</dbReference>
<feature type="domain" description="EAL" evidence="4">
    <location>
        <begin position="785"/>
        <end position="1040"/>
    </location>
</feature>
<dbReference type="CDD" id="cd01948">
    <property type="entry name" value="EAL"/>
    <property type="match status" value="1"/>
</dbReference>
<dbReference type="Gene3D" id="3.30.450.20">
    <property type="entry name" value="PAS domain"/>
    <property type="match status" value="2"/>
</dbReference>
<dbReference type="GO" id="GO:0003824">
    <property type="term" value="F:catalytic activity"/>
    <property type="evidence" value="ECO:0007669"/>
    <property type="project" value="UniProtKB-ARBA"/>
</dbReference>
<evidence type="ECO:0000256" key="1">
    <source>
        <dbReference type="ARBA" id="ARBA00001946"/>
    </source>
</evidence>
<dbReference type="RefSeq" id="WP_107351369.1">
    <property type="nucleotide sequence ID" value="NZ_PYMH01000017.1"/>
</dbReference>
<accession>A0A2T3IPE6</accession>
<feature type="domain" description="PAS" evidence="3">
    <location>
        <begin position="488"/>
        <end position="561"/>
    </location>
</feature>
<gene>
    <name evidence="6" type="ORF">C9I99_24050</name>
</gene>
<keyword evidence="2" id="KW-0732">Signal</keyword>
<evidence type="ECO:0000313" key="7">
    <source>
        <dbReference type="Proteomes" id="UP000241222"/>
    </source>
</evidence>
<dbReference type="FunFam" id="3.30.70.270:FF:000001">
    <property type="entry name" value="Diguanylate cyclase domain protein"/>
    <property type="match status" value="1"/>
</dbReference>
<evidence type="ECO:0000256" key="2">
    <source>
        <dbReference type="SAM" id="SignalP"/>
    </source>
</evidence>
<dbReference type="Gene3D" id="3.20.20.450">
    <property type="entry name" value="EAL domain"/>
    <property type="match status" value="1"/>
</dbReference>
<dbReference type="PANTHER" id="PTHR44757">
    <property type="entry name" value="DIGUANYLATE CYCLASE DGCP"/>
    <property type="match status" value="1"/>
</dbReference>
<dbReference type="InterPro" id="IPR000014">
    <property type="entry name" value="PAS"/>
</dbReference>
<evidence type="ECO:0000259" key="3">
    <source>
        <dbReference type="PROSITE" id="PS50112"/>
    </source>
</evidence>
<comment type="cofactor">
    <cofactor evidence="1">
        <name>Mg(2+)</name>
        <dbReference type="ChEBI" id="CHEBI:18420"/>
    </cofactor>
</comment>
<dbReference type="Pfam" id="PF13426">
    <property type="entry name" value="PAS_9"/>
    <property type="match status" value="1"/>
</dbReference>
<feature type="signal peptide" evidence="2">
    <location>
        <begin position="1"/>
        <end position="19"/>
    </location>
</feature>
<feature type="domain" description="GGDEF" evidence="5">
    <location>
        <begin position="641"/>
        <end position="774"/>
    </location>
</feature>
<dbReference type="Pfam" id="PF04392">
    <property type="entry name" value="ABC_sub_bind"/>
    <property type="match status" value="1"/>
</dbReference>
<dbReference type="NCBIfam" id="TIGR00229">
    <property type="entry name" value="sensory_box"/>
    <property type="match status" value="1"/>
</dbReference>
<reference evidence="6 7" key="1">
    <citation type="submission" date="2018-03" db="EMBL/GenBank/DDBJ databases">
        <title>Whole genome sequencing of Histamine producing bacteria.</title>
        <authorList>
            <person name="Butler K."/>
        </authorList>
    </citation>
    <scope>NUCLEOTIDE SEQUENCE [LARGE SCALE GENOMIC DNA]</scope>
    <source>
        <strain evidence="6 7">JCM 13586</strain>
    </source>
</reference>
<dbReference type="SMART" id="SM00267">
    <property type="entry name" value="GGDEF"/>
    <property type="match status" value="1"/>
</dbReference>
<dbReference type="Pfam" id="PF00563">
    <property type="entry name" value="EAL"/>
    <property type="match status" value="1"/>
</dbReference>
<dbReference type="InterPro" id="IPR035919">
    <property type="entry name" value="EAL_sf"/>
</dbReference>
<dbReference type="InterPro" id="IPR029787">
    <property type="entry name" value="Nucleotide_cyclase"/>
</dbReference>
<dbReference type="Gene3D" id="3.30.70.270">
    <property type="match status" value="1"/>
</dbReference>
<dbReference type="PANTHER" id="PTHR44757:SF4">
    <property type="entry name" value="DIGUANYLATE CYCLASE DGCE-RELATED"/>
    <property type="match status" value="1"/>
</dbReference>
<sequence length="1043" mass="118185">MRLIVLFFLLCGLPLKASAHDTLVIHSYHKGMHWTDGIQAGLESVVSAQGGSLHVNYMDSKRYQSPSYLNELLDIYRTKLNQENYRAIVAIDDNALWLLNQLADEVRETPVILAGINDYHPRKHKRLKNVIGILDQTDAAANINLALSVQPELRSIYVLADNTVTGRALWKEIKEFLAVNFLNLEVIRIQHGNAEAVLAASEALPPRSAILYLSYFQDSEGRYVDSDEFLEQLTARASAPVYASYKYMLNHGVVGGVMLGGSEKGRQIGKMLVKLFDGKVTRFPTFIRNTGKEIFNYHEVTRWGLEIDNNETLIINQPQSWFHRYQNEIRVLTIALSVMGGVIALLVMVIRRLRKGEQRLQQSRALFEGVFDQSFQFIGIFDKAGMLVSGNLALHELVGRSVVKYDRPLWRWFCWSPEAALKLSRAVVQACSQPVRLEIDIQSHEDGSRMLDVVIKRMPAGESGEVQLLLEARDVTARHQMEEKLREREASYRLLYEQQPVMLLTVDRQSRIQSVNQFAADLLGYGKRDLLGHKVTGFYEEGEPEPQRYISSALDHAGQRVWRRKLRYCCADGRTVWIRETIRQAQNRQLLVVGEDITSTRALEEQLAYQACHDYLTDLYNRNYFEQALEQALAEAREHHAQHAMLYIDLDQFKIINDTAGHEAGDEALKQVAMMLKEITPVQAVLARLGGDEFAVILTDCQLADAVAFGREILLLLEESEFYWQTARFSFSASIGLRMIDETAGSTQQVHAQADTACYAAKDEGRNRLHVYYPGDEELRRRELEMECVSLIRRALSEQRLDLYAQQISPLSSSSLGHHYEILVRIRNDDGEMISPGLFMPAAERYNLAHRIDRYVVNAAIDWLEAHPDAVAVLDMCAINLSGQSIGDRDFVHFLQDKIRQSSLPAQKLCLEITETAAIGNMSEAIRSFTLLKELGCRISLDDFGSGLSSFGYLKKMPVDIIKIDGMFVRDIADDEVDFAMVKAINELAKKMGKQTVAEFVENEAILTRLGELGVDYAQGYLFGRPQPLPQLVAQLSQREEVL</sequence>
<dbReference type="SMART" id="SM00052">
    <property type="entry name" value="EAL"/>
    <property type="match status" value="1"/>
</dbReference>
<evidence type="ECO:0000259" key="4">
    <source>
        <dbReference type="PROSITE" id="PS50883"/>
    </source>
</evidence>
<dbReference type="InterPro" id="IPR001633">
    <property type="entry name" value="EAL_dom"/>
</dbReference>
<dbReference type="InterPro" id="IPR035965">
    <property type="entry name" value="PAS-like_dom_sf"/>
</dbReference>
<dbReference type="EMBL" id="PYMH01000017">
    <property type="protein sequence ID" value="PSU30211.1"/>
    <property type="molecule type" value="Genomic_DNA"/>
</dbReference>
<name>A0A2T3IPE6_9GAMM</name>
<organism evidence="6 7">
    <name type="scientific">Photobacterium lutimaris</name>
    <dbReference type="NCBI Taxonomy" id="388278"/>
    <lineage>
        <taxon>Bacteria</taxon>
        <taxon>Pseudomonadati</taxon>
        <taxon>Pseudomonadota</taxon>
        <taxon>Gammaproteobacteria</taxon>
        <taxon>Vibrionales</taxon>
        <taxon>Vibrionaceae</taxon>
        <taxon>Photobacterium</taxon>
    </lineage>
</organism>
<dbReference type="SUPFAM" id="SSF141868">
    <property type="entry name" value="EAL domain-like"/>
    <property type="match status" value="1"/>
</dbReference>
<protein>
    <submittedName>
        <fullName evidence="6">GGDEF domain-containing protein</fullName>
    </submittedName>
</protein>
<dbReference type="Gene3D" id="3.40.50.2300">
    <property type="match status" value="2"/>
</dbReference>
<dbReference type="SUPFAM" id="SSF55785">
    <property type="entry name" value="PYP-like sensor domain (PAS domain)"/>
    <property type="match status" value="2"/>
</dbReference>
<dbReference type="CDD" id="cd00130">
    <property type="entry name" value="PAS"/>
    <property type="match status" value="1"/>
</dbReference>
<dbReference type="Proteomes" id="UP000241222">
    <property type="component" value="Unassembled WGS sequence"/>
</dbReference>
<evidence type="ECO:0000259" key="5">
    <source>
        <dbReference type="PROSITE" id="PS50887"/>
    </source>
</evidence>
<dbReference type="InterPro" id="IPR000160">
    <property type="entry name" value="GGDEF_dom"/>
</dbReference>
<dbReference type="NCBIfam" id="TIGR00254">
    <property type="entry name" value="GGDEF"/>
    <property type="match status" value="1"/>
</dbReference>
<evidence type="ECO:0000313" key="6">
    <source>
        <dbReference type="EMBL" id="PSU30211.1"/>
    </source>
</evidence>
<dbReference type="AlphaFoldDB" id="A0A2T3IPE6"/>
<comment type="caution">
    <text evidence="6">The sequence shown here is derived from an EMBL/GenBank/DDBJ whole genome shotgun (WGS) entry which is preliminary data.</text>
</comment>
<feature type="chain" id="PRO_5015767841" evidence="2">
    <location>
        <begin position="20"/>
        <end position="1043"/>
    </location>
</feature>
<dbReference type="PROSITE" id="PS50887">
    <property type="entry name" value="GGDEF"/>
    <property type="match status" value="1"/>
</dbReference>
<dbReference type="PROSITE" id="PS50112">
    <property type="entry name" value="PAS"/>
    <property type="match status" value="1"/>
</dbReference>
<dbReference type="InterPro" id="IPR043128">
    <property type="entry name" value="Rev_trsase/Diguanyl_cyclase"/>
</dbReference>
<proteinExistence type="predicted"/>
<dbReference type="SMART" id="SM00091">
    <property type="entry name" value="PAS"/>
    <property type="match status" value="1"/>
</dbReference>
<dbReference type="SUPFAM" id="SSF55073">
    <property type="entry name" value="Nucleotide cyclase"/>
    <property type="match status" value="1"/>
</dbReference>
<dbReference type="PROSITE" id="PS50883">
    <property type="entry name" value="EAL"/>
    <property type="match status" value="1"/>
</dbReference>
<dbReference type="OrthoDB" id="9816034at2"/>